<evidence type="ECO:0000313" key="11">
    <source>
        <dbReference type="EMBL" id="KAH0809497.1"/>
    </source>
</evidence>
<dbReference type="InterPro" id="IPR051023">
    <property type="entry name" value="PP2A_Regulatory_Subunit_A"/>
</dbReference>
<dbReference type="PROSITE" id="PS50077">
    <property type="entry name" value="HEAT_REPEAT"/>
    <property type="match status" value="1"/>
</dbReference>
<feature type="domain" description="Selenoprotein F/M" evidence="10">
    <location>
        <begin position="1077"/>
        <end position="1150"/>
    </location>
</feature>
<reference evidence="11" key="1">
    <citation type="journal article" date="2020" name="J Insects Food Feed">
        <title>The yellow mealworm (Tenebrio molitor) genome: a resource for the emerging insects as food and feed industry.</title>
        <authorList>
            <person name="Eriksson T."/>
            <person name="Andere A."/>
            <person name="Kelstrup H."/>
            <person name="Emery V."/>
            <person name="Picard C."/>
        </authorList>
    </citation>
    <scope>NUCLEOTIDE SEQUENCE</scope>
    <source>
        <strain evidence="11">Stoneville</strain>
        <tissue evidence="11">Whole head</tissue>
    </source>
</reference>
<feature type="region of interest" description="Disordered" evidence="9">
    <location>
        <begin position="675"/>
        <end position="701"/>
    </location>
</feature>
<dbReference type="PANTHER" id="PTHR10648:SF1">
    <property type="entry name" value="SERINE_THREONINE-PROTEIN PHOSPHATASE 4 REGULATORY SUBUNIT 1"/>
    <property type="match status" value="1"/>
</dbReference>
<evidence type="ECO:0000256" key="2">
    <source>
        <dbReference type="ARBA" id="ARBA00005742"/>
    </source>
</evidence>
<feature type="region of interest" description="Disordered" evidence="9">
    <location>
        <begin position="53"/>
        <end position="73"/>
    </location>
</feature>
<comment type="caution">
    <text evidence="11">The sequence shown here is derived from an EMBL/GenBank/DDBJ whole genome shotgun (WGS) entry which is preliminary data.</text>
</comment>
<keyword evidence="4" id="KW-0677">Repeat</keyword>
<comment type="similarity">
    <text evidence="2">Belongs to the selenoprotein M/F family.</text>
</comment>
<dbReference type="Pfam" id="PF08806">
    <property type="entry name" value="Sep15_SelM"/>
    <property type="match status" value="1"/>
</dbReference>
<feature type="repeat" description="HEAT" evidence="8">
    <location>
        <begin position="759"/>
        <end position="797"/>
    </location>
</feature>
<evidence type="ECO:0000256" key="9">
    <source>
        <dbReference type="SAM" id="MobiDB-lite"/>
    </source>
</evidence>
<sequence length="1163" mass="131208">MVARIVQELFRTAPADVLAEEIPNIMTIVRNLGEKDAGQASLSIPIVHFPSPPPDGSDFFERDENASPAENGPVPRLIDHIGRCCAKLNETSRRRVLRAFNDLSSAACPPRPERHHAVESNEFVGMALATLAAIFSTNCGEPILGSREAMVRADLLEQIPHMASQALKYSNRVESLKTIISEYLLPLVVRNLGCSDNAVDKAAHATLIHLLEQGLITKPQAEIQVCPAILALSNEEQSADINTGAITHHITASFDERKSTRYTSASHLMSKMAPLLGRDVTERVFLRRFSQLCSSNMFYTRKVCASHIGDFCAIVGKDQFEKVLLPCYIALCQDEIWGVRKSCAEVVMFVSTVCSPEIRRTTLAPVFAKLLQDDCRWVQMSAFQTLGPFISTFADPSITNTANNSQGELVFVNKDGNEFLINSPSIPDVRFKYLPRQPSALNSGLVKSCSDIGLGDWWQIDEEDSKLKLESEIIEGMSTELDSEQTAEENFDLDTSCVGQTDEDIKEIVETVKNAVLSYRNVEQEHGVIGDNLKTNLSNANVISNIKNATCDNLGSAITELDADFKNMTVKNLDEPSTSKYDPIAKVSDNTNISDSNVESPTEVKVESTENNQVILNSESEKEDDNLHLYNSYNYWYISPDMTLDLSFLEEGRLGRGKMDRDLRIVLEDSLTDIKLTDDSPETGKNETSFNSESQESETKEIVPIEPEQDIVPQVLISHFFLMTDASFSINIDNEMSYHCAYSLPAVALTLENKNWPLLKHTIERLASDMQYKVRRTVASSLHELAFILGRDIATEHLTPIFEGFIKDLDEVRIGILKHLAYFLKIIKPAKRLAYLPRLQEFLRTENEWNWRFRHELATQLLSIVTLFKPVDSAKHIGFIAENLLHDVSAVRQAAISLITELLRHTSTKQGLNSLFLLRLVEKFAHSKKWKRRQTFALLCYKLLSSKALPPEQFASEIMPHLLDLSWDPVANVRLVVAKTIAQHIIPNEYFKDPSNQHLDSLEIVLRRLKTDKDRDERCVAEFTTEDCWALGFNKANLLCSSCEQLTKFNLDVIKDHCKECCHQDETTVTEKKYARAVLEVCTCKFGAYPQIQAFIKSHRPLQFPNLQIKYVRGLDPIIKLYDKDGTLQETVAIEKWNTDSVEEFLNTHLMPQDDDYLRTNMV</sequence>
<evidence type="ECO:0000256" key="6">
    <source>
        <dbReference type="ARBA" id="ARBA00022933"/>
    </source>
</evidence>
<dbReference type="EMBL" id="JABDTM020028101">
    <property type="protein sequence ID" value="KAH0809497.1"/>
    <property type="molecule type" value="Genomic_DNA"/>
</dbReference>
<dbReference type="Gene3D" id="3.40.30.50">
    <property type="entry name" value="Sep15/SelM thioredoxin-like domain, active-site redox motif"/>
    <property type="match status" value="1"/>
</dbReference>
<dbReference type="SUPFAM" id="SSF48371">
    <property type="entry name" value="ARM repeat"/>
    <property type="match status" value="1"/>
</dbReference>
<keyword evidence="5" id="KW-0256">Endoplasmic reticulum</keyword>
<dbReference type="InterPro" id="IPR036249">
    <property type="entry name" value="Thioredoxin-like_sf"/>
</dbReference>
<evidence type="ECO:0000256" key="8">
    <source>
        <dbReference type="PROSITE-ProRule" id="PRU00103"/>
    </source>
</evidence>
<comment type="subcellular location">
    <subcellularLocation>
        <location evidence="1">Endoplasmic reticulum lumen</location>
    </subcellularLocation>
</comment>
<organism evidence="11 12">
    <name type="scientific">Tenebrio molitor</name>
    <name type="common">Yellow mealworm beetle</name>
    <dbReference type="NCBI Taxonomy" id="7067"/>
    <lineage>
        <taxon>Eukaryota</taxon>
        <taxon>Metazoa</taxon>
        <taxon>Ecdysozoa</taxon>
        <taxon>Arthropoda</taxon>
        <taxon>Hexapoda</taxon>
        <taxon>Insecta</taxon>
        <taxon>Pterygota</taxon>
        <taxon>Neoptera</taxon>
        <taxon>Endopterygota</taxon>
        <taxon>Coleoptera</taxon>
        <taxon>Polyphaga</taxon>
        <taxon>Cucujiformia</taxon>
        <taxon>Tenebrionidae</taxon>
        <taxon>Tenebrio</taxon>
    </lineage>
</organism>
<dbReference type="GO" id="GO:0005788">
    <property type="term" value="C:endoplasmic reticulum lumen"/>
    <property type="evidence" value="ECO:0007669"/>
    <property type="project" value="UniProtKB-SubCell"/>
</dbReference>
<accession>A0A8J6L7H6</accession>
<gene>
    <name evidence="11" type="ORF">GEV33_013293</name>
</gene>
<dbReference type="AlphaFoldDB" id="A0A8J6L7H6"/>
<dbReference type="FunFam" id="1.25.10.10:FF:000953">
    <property type="entry name" value="Protein phosphatase 2A regulatory subunit A, putative"/>
    <property type="match status" value="1"/>
</dbReference>
<proteinExistence type="inferred from homology"/>
<dbReference type="InterPro" id="IPR038219">
    <property type="entry name" value="Sep15/SelM_sf"/>
</dbReference>
<evidence type="ECO:0000256" key="4">
    <source>
        <dbReference type="ARBA" id="ARBA00022737"/>
    </source>
</evidence>
<name>A0A8J6L7H6_TENMO</name>
<dbReference type="PANTHER" id="PTHR10648">
    <property type="entry name" value="SERINE/THREONINE-PROTEIN PHOSPHATASE PP2A 65 KDA REGULATORY SUBUNIT"/>
    <property type="match status" value="1"/>
</dbReference>
<evidence type="ECO:0000256" key="3">
    <source>
        <dbReference type="ARBA" id="ARBA00022729"/>
    </source>
</evidence>
<dbReference type="Proteomes" id="UP000719412">
    <property type="component" value="Unassembled WGS sequence"/>
</dbReference>
<keyword evidence="3" id="KW-0732">Signal</keyword>
<reference evidence="11" key="2">
    <citation type="submission" date="2021-08" db="EMBL/GenBank/DDBJ databases">
        <authorList>
            <person name="Eriksson T."/>
        </authorList>
    </citation>
    <scope>NUCLEOTIDE SEQUENCE</scope>
    <source>
        <strain evidence="11">Stoneville</strain>
        <tissue evidence="11">Whole head</tissue>
    </source>
</reference>
<feature type="compositionally biased region" description="Polar residues" evidence="9">
    <location>
        <begin position="609"/>
        <end position="618"/>
    </location>
</feature>
<dbReference type="SUPFAM" id="SSF52833">
    <property type="entry name" value="Thioredoxin-like"/>
    <property type="match status" value="1"/>
</dbReference>
<dbReference type="InterPro" id="IPR011989">
    <property type="entry name" value="ARM-like"/>
</dbReference>
<dbReference type="InterPro" id="IPR021133">
    <property type="entry name" value="HEAT_type_2"/>
</dbReference>
<evidence type="ECO:0000256" key="7">
    <source>
        <dbReference type="ARBA" id="ARBA00040775"/>
    </source>
</evidence>
<keyword evidence="6" id="KW-0712">Selenocysteine</keyword>
<feature type="compositionally biased region" description="Basic and acidic residues" evidence="9">
    <location>
        <begin position="675"/>
        <end position="685"/>
    </location>
</feature>
<dbReference type="GO" id="GO:0051084">
    <property type="term" value="P:'de novo' post-translational protein folding"/>
    <property type="evidence" value="ECO:0007669"/>
    <property type="project" value="UniProtKB-ARBA"/>
</dbReference>
<dbReference type="FunFam" id="3.40.30.50:FF:000001">
    <property type="entry name" value="15 kDa selenoprotein"/>
    <property type="match status" value="1"/>
</dbReference>
<evidence type="ECO:0000256" key="1">
    <source>
        <dbReference type="ARBA" id="ARBA00004319"/>
    </source>
</evidence>
<evidence type="ECO:0000256" key="5">
    <source>
        <dbReference type="ARBA" id="ARBA00022824"/>
    </source>
</evidence>
<feature type="region of interest" description="Disordered" evidence="9">
    <location>
        <begin position="581"/>
        <end position="619"/>
    </location>
</feature>
<evidence type="ECO:0000259" key="10">
    <source>
        <dbReference type="Pfam" id="PF08806"/>
    </source>
</evidence>
<dbReference type="Gene3D" id="1.25.10.10">
    <property type="entry name" value="Leucine-rich Repeat Variant"/>
    <property type="match status" value="3"/>
</dbReference>
<protein>
    <recommendedName>
        <fullName evidence="7">Selenoprotein F</fullName>
    </recommendedName>
</protein>
<dbReference type="InterPro" id="IPR014912">
    <property type="entry name" value="Sep15_SelM_dom"/>
</dbReference>
<dbReference type="InterPro" id="IPR016024">
    <property type="entry name" value="ARM-type_fold"/>
</dbReference>
<feature type="compositionally biased region" description="Polar residues" evidence="9">
    <location>
        <begin position="588"/>
        <end position="600"/>
    </location>
</feature>
<keyword evidence="12" id="KW-1185">Reference proteome</keyword>
<dbReference type="GO" id="GO:0019888">
    <property type="term" value="F:protein phosphatase regulator activity"/>
    <property type="evidence" value="ECO:0007669"/>
    <property type="project" value="TreeGrafter"/>
</dbReference>
<evidence type="ECO:0000313" key="12">
    <source>
        <dbReference type="Proteomes" id="UP000719412"/>
    </source>
</evidence>